<proteinExistence type="predicted"/>
<feature type="region of interest" description="Disordered" evidence="1">
    <location>
        <begin position="1"/>
        <end position="29"/>
    </location>
</feature>
<feature type="compositionally biased region" description="Polar residues" evidence="1">
    <location>
        <begin position="127"/>
        <end position="142"/>
    </location>
</feature>
<reference evidence="2" key="1">
    <citation type="submission" date="2019-08" db="EMBL/GenBank/DDBJ databases">
        <authorList>
            <person name="Kucharzyk K."/>
            <person name="Murdoch R.W."/>
            <person name="Higgins S."/>
            <person name="Loffler F."/>
        </authorList>
    </citation>
    <scope>NUCLEOTIDE SEQUENCE</scope>
</reference>
<name>A0A644YSS8_9ZZZZ</name>
<feature type="compositionally biased region" description="Low complexity" evidence="1">
    <location>
        <begin position="109"/>
        <end position="119"/>
    </location>
</feature>
<accession>A0A644YSS8</accession>
<gene>
    <name evidence="2" type="ORF">SDC9_78166</name>
</gene>
<dbReference type="AlphaFoldDB" id="A0A644YSS8"/>
<dbReference type="EMBL" id="VSSQ01006124">
    <property type="protein sequence ID" value="MPM31610.1"/>
    <property type="molecule type" value="Genomic_DNA"/>
</dbReference>
<evidence type="ECO:0000256" key="1">
    <source>
        <dbReference type="SAM" id="MobiDB-lite"/>
    </source>
</evidence>
<protein>
    <submittedName>
        <fullName evidence="2">Uncharacterized protein</fullName>
    </submittedName>
</protein>
<sequence>MPQAPPSPALEPTVTGASSAAARIRCPTPSVRKKPPWPYIDVIRTPSAVSTSMPSRSVPSMPKSWARMKLARLSVLSGVRTTIGRPSASPTLCSPDRKLYASRPPPSASPASAARNSVPKTCDGSVLTPSAVANSPNTPAQA</sequence>
<organism evidence="2">
    <name type="scientific">bioreactor metagenome</name>
    <dbReference type="NCBI Taxonomy" id="1076179"/>
    <lineage>
        <taxon>unclassified sequences</taxon>
        <taxon>metagenomes</taxon>
        <taxon>ecological metagenomes</taxon>
    </lineage>
</organism>
<comment type="caution">
    <text evidence="2">The sequence shown here is derived from an EMBL/GenBank/DDBJ whole genome shotgun (WGS) entry which is preliminary data.</text>
</comment>
<feature type="region of interest" description="Disordered" evidence="1">
    <location>
        <begin position="82"/>
        <end position="142"/>
    </location>
</feature>
<evidence type="ECO:0000313" key="2">
    <source>
        <dbReference type="EMBL" id="MPM31610.1"/>
    </source>
</evidence>